<dbReference type="EMBL" id="JAFEKC020000001">
    <property type="protein sequence ID" value="KAK0517031.1"/>
    <property type="molecule type" value="Genomic_DNA"/>
</dbReference>
<sequence length="524" mass="58137">MGDISINISVDASFSYYGQNASHNILYGELDSAHTSTLSGYWINYPTPWPYLLISVALSIGLGYLGFRSSAKSWRPMHKHTLLPANDDIEMLQPNVDDTDQEPIEQPRIFTDNKNEGFFDGLLKQNQLLDKMTKEERRAYLNDRGNNLAIDAQRAAKAEYAAAGQSFDPEDDNRPDGGVGKFSMYKTIFGVCWTTIRSISIFSLAIQIATGVSTNSYPGPLSVMILFASAQAYLAGRGMPRIFNVILAYDLLLIWIAFVLASFGPGSTVKYYGKIGIQGGNCPYFQGTNSYNHGGCFNGDWPTVGCSTNSTWDTAIHEYPRTAWWYTGNPDPNTHGNSLLTLELDFKLIGILYGFIALFMAIPMYFLPFAPRLLLKPLPAIQMAFLRRMSYTMSMLAFALVLILSVIAVPLHISDELDPPKFTYVDSMGPLINATYFDSADDPIDGENWGYGRYSAIDAIDGQWPSLAWNQSHNGTGWDAPFLGGNSTTWSDCFLVQPPKSKTGHLSAWWQVDESKALRLMAGL</sequence>
<keyword evidence="1" id="KW-0472">Membrane</keyword>
<gene>
    <name evidence="2" type="ORF">JMJ35_000186</name>
</gene>
<feature type="transmembrane region" description="Helical" evidence="1">
    <location>
        <begin position="391"/>
        <end position="413"/>
    </location>
</feature>
<reference evidence="2" key="1">
    <citation type="submission" date="2023-03" db="EMBL/GenBank/DDBJ databases">
        <title>Complete genome of Cladonia borealis.</title>
        <authorList>
            <person name="Park H."/>
        </authorList>
    </citation>
    <scope>NUCLEOTIDE SEQUENCE</scope>
    <source>
        <strain evidence="2">ANT050790</strain>
    </source>
</reference>
<name>A0AA39UEY2_9LECA</name>
<organism evidence="2 3">
    <name type="scientific">Cladonia borealis</name>
    <dbReference type="NCBI Taxonomy" id="184061"/>
    <lineage>
        <taxon>Eukaryota</taxon>
        <taxon>Fungi</taxon>
        <taxon>Dikarya</taxon>
        <taxon>Ascomycota</taxon>
        <taxon>Pezizomycotina</taxon>
        <taxon>Lecanoromycetes</taxon>
        <taxon>OSLEUM clade</taxon>
        <taxon>Lecanoromycetidae</taxon>
        <taxon>Lecanorales</taxon>
        <taxon>Lecanorineae</taxon>
        <taxon>Cladoniaceae</taxon>
        <taxon>Cladonia</taxon>
    </lineage>
</organism>
<keyword evidence="1" id="KW-1133">Transmembrane helix</keyword>
<proteinExistence type="predicted"/>
<accession>A0AA39UEY2</accession>
<feature type="transmembrane region" description="Helical" evidence="1">
    <location>
        <begin position="216"/>
        <end position="235"/>
    </location>
</feature>
<keyword evidence="1" id="KW-0812">Transmembrane</keyword>
<evidence type="ECO:0000256" key="1">
    <source>
        <dbReference type="SAM" id="Phobius"/>
    </source>
</evidence>
<evidence type="ECO:0000313" key="3">
    <source>
        <dbReference type="Proteomes" id="UP001166286"/>
    </source>
</evidence>
<feature type="transmembrane region" description="Helical" evidence="1">
    <location>
        <begin position="188"/>
        <end position="210"/>
    </location>
</feature>
<comment type="caution">
    <text evidence="2">The sequence shown here is derived from an EMBL/GenBank/DDBJ whole genome shotgun (WGS) entry which is preliminary data.</text>
</comment>
<protein>
    <submittedName>
        <fullName evidence="2">Uncharacterized protein</fullName>
    </submittedName>
</protein>
<feature type="transmembrane region" description="Helical" evidence="1">
    <location>
        <begin position="348"/>
        <end position="370"/>
    </location>
</feature>
<evidence type="ECO:0000313" key="2">
    <source>
        <dbReference type="EMBL" id="KAK0517031.1"/>
    </source>
</evidence>
<feature type="transmembrane region" description="Helical" evidence="1">
    <location>
        <begin position="242"/>
        <end position="263"/>
    </location>
</feature>
<dbReference type="Proteomes" id="UP001166286">
    <property type="component" value="Unassembled WGS sequence"/>
</dbReference>
<feature type="transmembrane region" description="Helical" evidence="1">
    <location>
        <begin position="49"/>
        <end position="67"/>
    </location>
</feature>
<dbReference type="AlphaFoldDB" id="A0AA39UEY2"/>
<keyword evidence="3" id="KW-1185">Reference proteome</keyword>